<dbReference type="CDD" id="cd04301">
    <property type="entry name" value="NAT_SF"/>
    <property type="match status" value="1"/>
</dbReference>
<gene>
    <name evidence="2" type="ORF">RM52_11580</name>
</gene>
<dbReference type="InterPro" id="IPR016181">
    <property type="entry name" value="Acyl_CoA_acyltransferase"/>
</dbReference>
<evidence type="ECO:0000313" key="3">
    <source>
        <dbReference type="Proteomes" id="UP000031202"/>
    </source>
</evidence>
<sequence>MTGVRVTTQLDEIDLDVVHRWLSEEAYWALGRSRELVERAARASLNFGALDADGILVGYARVVTDAATFAWVCDVFVTPSARGAGVGTLLAETIAAAVRPWGLKRTMLATADAHGVYEKVGFVPLPNPERMMVLGG</sequence>
<dbReference type="GO" id="GO:0016747">
    <property type="term" value="F:acyltransferase activity, transferring groups other than amino-acyl groups"/>
    <property type="evidence" value="ECO:0007669"/>
    <property type="project" value="InterPro"/>
</dbReference>
<feature type="domain" description="N-acetyltransferase" evidence="1">
    <location>
        <begin position="5"/>
        <end position="136"/>
    </location>
</feature>
<dbReference type="Gene3D" id="3.40.630.30">
    <property type="match status" value="1"/>
</dbReference>
<protein>
    <submittedName>
        <fullName evidence="2">GCN5 family acetyltransferase</fullName>
    </submittedName>
</protein>
<dbReference type="InterPro" id="IPR000182">
    <property type="entry name" value="GNAT_dom"/>
</dbReference>
<dbReference type="SUPFAM" id="SSF55729">
    <property type="entry name" value="Acyl-CoA N-acyltransferases (Nat)"/>
    <property type="match status" value="1"/>
</dbReference>
<accession>A0A0B4CYK7</accession>
<evidence type="ECO:0000313" key="2">
    <source>
        <dbReference type="EMBL" id="KIC57135.1"/>
    </source>
</evidence>
<dbReference type="PANTHER" id="PTHR43233">
    <property type="entry name" value="FAMILY N-ACETYLTRANSFERASE, PUTATIVE (AFU_ORTHOLOGUE AFUA_6G03350)-RELATED"/>
    <property type="match status" value="1"/>
</dbReference>
<keyword evidence="2" id="KW-0808">Transferase</keyword>
<dbReference type="PANTHER" id="PTHR43233:SF1">
    <property type="entry name" value="FAMILY N-ACETYLTRANSFERASE, PUTATIVE (AFU_ORTHOLOGUE AFUA_6G03350)-RELATED"/>
    <property type="match status" value="1"/>
</dbReference>
<proteinExistence type="predicted"/>
<dbReference type="RefSeq" id="WP_039416336.1">
    <property type="nucleotide sequence ID" value="NZ_JWSZ01000013.1"/>
</dbReference>
<comment type="caution">
    <text evidence="2">The sequence shown here is derived from an EMBL/GenBank/DDBJ whole genome shotgun (WGS) entry which is preliminary data.</text>
</comment>
<organism evidence="2 3">
    <name type="scientific">Microbacterium hominis</name>
    <dbReference type="NCBI Taxonomy" id="162426"/>
    <lineage>
        <taxon>Bacteria</taxon>
        <taxon>Bacillati</taxon>
        <taxon>Actinomycetota</taxon>
        <taxon>Actinomycetes</taxon>
        <taxon>Micrococcales</taxon>
        <taxon>Microbacteriaceae</taxon>
        <taxon>Microbacterium</taxon>
    </lineage>
</organism>
<dbReference type="Pfam" id="PF00583">
    <property type="entry name" value="Acetyltransf_1"/>
    <property type="match status" value="1"/>
</dbReference>
<reference evidence="2 3" key="1">
    <citation type="submission" date="2014-12" db="EMBL/GenBank/DDBJ databases">
        <title>Genome sequencing of Microbacterium hominis TPW29.</title>
        <authorList>
            <person name="Tan P.W."/>
            <person name="Chan K.-G."/>
        </authorList>
    </citation>
    <scope>NUCLEOTIDE SEQUENCE [LARGE SCALE GENOMIC DNA]</scope>
    <source>
        <strain evidence="2 3">TPW29</strain>
    </source>
</reference>
<dbReference type="EMBL" id="JWSZ01000013">
    <property type="protein sequence ID" value="KIC57135.1"/>
    <property type="molecule type" value="Genomic_DNA"/>
</dbReference>
<name>A0A0B4CYK7_9MICO</name>
<dbReference type="PROSITE" id="PS51186">
    <property type="entry name" value="GNAT"/>
    <property type="match status" value="1"/>
</dbReference>
<dbReference type="InterPro" id="IPR053144">
    <property type="entry name" value="Acetyltransferase_Butenolide"/>
</dbReference>
<dbReference type="Proteomes" id="UP000031202">
    <property type="component" value="Unassembled WGS sequence"/>
</dbReference>
<dbReference type="AlphaFoldDB" id="A0A0B4CYK7"/>
<evidence type="ECO:0000259" key="1">
    <source>
        <dbReference type="PROSITE" id="PS51186"/>
    </source>
</evidence>